<evidence type="ECO:0000256" key="3">
    <source>
        <dbReference type="ARBA" id="ARBA00022723"/>
    </source>
</evidence>
<dbReference type="RefSeq" id="WP_386099850.1">
    <property type="nucleotide sequence ID" value="NZ_JBHSAT010000004.1"/>
</dbReference>
<keyword evidence="5" id="KW-0574">Periplasm</keyword>
<evidence type="ECO:0000259" key="9">
    <source>
        <dbReference type="PROSITE" id="PS51007"/>
    </source>
</evidence>
<gene>
    <name evidence="10" type="ORF">ACFOSX_09575</name>
</gene>
<evidence type="ECO:0000313" key="11">
    <source>
        <dbReference type="Proteomes" id="UP001595812"/>
    </source>
</evidence>
<dbReference type="PROSITE" id="PS51007">
    <property type="entry name" value="CYTC"/>
    <property type="match status" value="1"/>
</dbReference>
<dbReference type="InterPro" id="IPR036909">
    <property type="entry name" value="Cyt_c-like_dom_sf"/>
</dbReference>
<reference evidence="11" key="1">
    <citation type="journal article" date="2019" name="Int. J. Syst. Evol. Microbiol.">
        <title>The Global Catalogue of Microorganisms (GCM) 10K type strain sequencing project: providing services to taxonomists for standard genome sequencing and annotation.</title>
        <authorList>
            <consortium name="The Broad Institute Genomics Platform"/>
            <consortium name="The Broad Institute Genome Sequencing Center for Infectious Disease"/>
            <person name="Wu L."/>
            <person name="Ma J."/>
        </authorList>
    </citation>
    <scope>NUCLEOTIDE SEQUENCE [LARGE SCALE GENOMIC DNA]</scope>
    <source>
        <strain evidence="11">CECT 8979</strain>
    </source>
</reference>
<evidence type="ECO:0000256" key="2">
    <source>
        <dbReference type="ARBA" id="ARBA00022617"/>
    </source>
</evidence>
<feature type="domain" description="Cytochrome c" evidence="9">
    <location>
        <begin position="226"/>
        <end position="364"/>
    </location>
</feature>
<keyword evidence="6" id="KW-0560">Oxidoreductase</keyword>
<dbReference type="EMBL" id="JBHSAT010000004">
    <property type="protein sequence ID" value="MFC3877480.1"/>
    <property type="molecule type" value="Genomic_DNA"/>
</dbReference>
<dbReference type="InterPro" id="IPR009056">
    <property type="entry name" value="Cyt_c-like_dom"/>
</dbReference>
<evidence type="ECO:0000256" key="8">
    <source>
        <dbReference type="PROSITE-ProRule" id="PRU00433"/>
    </source>
</evidence>
<dbReference type="InterPro" id="IPR004852">
    <property type="entry name" value="Di-haem_cyt_c_peroxidsae"/>
</dbReference>
<dbReference type="PANTHER" id="PTHR30600:SF10">
    <property type="entry name" value="BLL6722 PROTEIN"/>
    <property type="match status" value="1"/>
</dbReference>
<dbReference type="SUPFAM" id="SSF46626">
    <property type="entry name" value="Cytochrome c"/>
    <property type="match status" value="2"/>
</dbReference>
<comment type="caution">
    <text evidence="10">The sequence shown here is derived from an EMBL/GenBank/DDBJ whole genome shotgun (WGS) entry which is preliminary data.</text>
</comment>
<sequence>MKKILLFCFALALFNCNDKNDYQSIDELRTLYSQPDVSKWPTPTLDSLIDKTKFEDLGVLGKPSYPQNNPYSKQKQDLGKLLFFDARLSQSGQIACASCHNPELAWTDNITRSFGHDRQTNKRNSMTIKNVAFATSLFWDGRAESLEHQSSFPILDPKEMNTEYSVAVERISKVEGYKPFFEEAYGDSTATLDRILKAIATYERSIVSRNSKFDRFISGKKDLFTDEEVLGLHIFRTKARCINCHNTPYFSDNQFHNDGQALFGTKDEDFGRYNHTKDKDDLGKFRTPTLREIGKTGPWMHHGHFPTLLDVVEFYNLGNPAPIQKKYLGVGRDSLIPTTSPLLKKLELTKEEVNALIAFMETLSTRTQRVNLVKMPE</sequence>
<dbReference type="PIRSF" id="PIRSF000294">
    <property type="entry name" value="Cytochrome-c_peroxidase"/>
    <property type="match status" value="1"/>
</dbReference>
<evidence type="ECO:0000256" key="7">
    <source>
        <dbReference type="ARBA" id="ARBA00023004"/>
    </source>
</evidence>
<organism evidence="10 11">
    <name type="scientific">Winogradskyella maritima</name>
    <dbReference type="NCBI Taxonomy" id="1517766"/>
    <lineage>
        <taxon>Bacteria</taxon>
        <taxon>Pseudomonadati</taxon>
        <taxon>Bacteroidota</taxon>
        <taxon>Flavobacteriia</taxon>
        <taxon>Flavobacteriales</taxon>
        <taxon>Flavobacteriaceae</taxon>
        <taxon>Winogradskyella</taxon>
    </lineage>
</organism>
<proteinExistence type="predicted"/>
<dbReference type="Proteomes" id="UP001595812">
    <property type="component" value="Unassembled WGS sequence"/>
</dbReference>
<dbReference type="Pfam" id="PF03150">
    <property type="entry name" value="CCP_MauG"/>
    <property type="match status" value="1"/>
</dbReference>
<protein>
    <submittedName>
        <fullName evidence="10">Cytochrome-c peroxidase</fullName>
    </submittedName>
</protein>
<evidence type="ECO:0000256" key="1">
    <source>
        <dbReference type="ARBA" id="ARBA00004418"/>
    </source>
</evidence>
<dbReference type="Gene3D" id="1.10.760.10">
    <property type="entry name" value="Cytochrome c-like domain"/>
    <property type="match status" value="2"/>
</dbReference>
<keyword evidence="10" id="KW-0575">Peroxidase</keyword>
<dbReference type="InterPro" id="IPR051395">
    <property type="entry name" value="Cytochrome_c_Peroxidase/MauG"/>
</dbReference>
<dbReference type="GO" id="GO:0004601">
    <property type="term" value="F:peroxidase activity"/>
    <property type="evidence" value="ECO:0007669"/>
    <property type="project" value="UniProtKB-KW"/>
</dbReference>
<keyword evidence="11" id="KW-1185">Reference proteome</keyword>
<keyword evidence="3 8" id="KW-0479">Metal-binding</keyword>
<keyword evidence="2 8" id="KW-0349">Heme</keyword>
<comment type="subcellular location">
    <subcellularLocation>
        <location evidence="1">Periplasm</location>
    </subcellularLocation>
</comment>
<evidence type="ECO:0000313" key="10">
    <source>
        <dbReference type="EMBL" id="MFC3877480.1"/>
    </source>
</evidence>
<evidence type="ECO:0000256" key="6">
    <source>
        <dbReference type="ARBA" id="ARBA00023002"/>
    </source>
</evidence>
<evidence type="ECO:0000256" key="5">
    <source>
        <dbReference type="ARBA" id="ARBA00022764"/>
    </source>
</evidence>
<keyword evidence="7 8" id="KW-0408">Iron</keyword>
<name>A0ABV8AIL7_9FLAO</name>
<dbReference type="PANTHER" id="PTHR30600">
    <property type="entry name" value="CYTOCHROME C PEROXIDASE-RELATED"/>
    <property type="match status" value="1"/>
</dbReference>
<dbReference type="InterPro" id="IPR026259">
    <property type="entry name" value="MauG/Cytc_peroxidase"/>
</dbReference>
<evidence type="ECO:0000256" key="4">
    <source>
        <dbReference type="ARBA" id="ARBA00022729"/>
    </source>
</evidence>
<keyword evidence="4" id="KW-0732">Signal</keyword>
<accession>A0ABV8AIL7</accession>